<sequence>MTTEIPSDDVTTTIDVTGESCPMPVVRTKQAVDDLAVGDVLEVLATDSGSVSDIDGWAASVDDVALLAQSETTADGRTVYHHYVERVDA</sequence>
<feature type="domain" description="UPF0033" evidence="2">
    <location>
        <begin position="14"/>
        <end position="38"/>
    </location>
</feature>
<dbReference type="RefSeq" id="WP_220618027.1">
    <property type="nucleotide sequence ID" value="NZ_RKLR01000003.1"/>
</dbReference>
<evidence type="ECO:0000313" key="4">
    <source>
        <dbReference type="Proteomes" id="UP001430377"/>
    </source>
</evidence>
<dbReference type="PROSITE" id="PS01148">
    <property type="entry name" value="UPF0033"/>
    <property type="match status" value="1"/>
</dbReference>
<dbReference type="InterPro" id="IPR036868">
    <property type="entry name" value="TusA-like_sf"/>
</dbReference>
<dbReference type="EMBL" id="RKLR01000003">
    <property type="protein sequence ID" value="MBX0323044.1"/>
    <property type="molecule type" value="Genomic_DNA"/>
</dbReference>
<reference evidence="3 4" key="1">
    <citation type="submission" date="2021-06" db="EMBL/GenBank/DDBJ databases">
        <title>Halomicroarcula sp. a new haloarchaeum isolated from saline soil.</title>
        <authorList>
            <person name="Duran-Viseras A."/>
            <person name="Sanchez-Porro C."/>
            <person name="Ventosa A."/>
        </authorList>
    </citation>
    <scope>NUCLEOTIDE SEQUENCE [LARGE SCALE GENOMIC DNA]</scope>
    <source>
        <strain evidence="3 4">F13</strain>
    </source>
</reference>
<evidence type="ECO:0000259" key="2">
    <source>
        <dbReference type="PROSITE" id="PS01148"/>
    </source>
</evidence>
<protein>
    <submittedName>
        <fullName evidence="3">Sulfurtransferase TusA family protein</fullName>
    </submittedName>
</protein>
<evidence type="ECO:0000256" key="1">
    <source>
        <dbReference type="ARBA" id="ARBA00008984"/>
    </source>
</evidence>
<dbReference type="PANTHER" id="PTHR33279:SF6">
    <property type="entry name" value="SULFUR CARRIER PROTEIN YEDF-RELATED"/>
    <property type="match status" value="1"/>
</dbReference>
<accession>A0AAW4PPL6</accession>
<organism evidence="3 4">
    <name type="scientific">Haloarcula rubra</name>
    <dbReference type="NCBI Taxonomy" id="2487747"/>
    <lineage>
        <taxon>Archaea</taxon>
        <taxon>Methanobacteriati</taxon>
        <taxon>Methanobacteriota</taxon>
        <taxon>Stenosarchaea group</taxon>
        <taxon>Halobacteria</taxon>
        <taxon>Halobacteriales</taxon>
        <taxon>Haloarculaceae</taxon>
        <taxon>Haloarcula</taxon>
    </lineage>
</organism>
<dbReference type="Gene3D" id="3.30.110.40">
    <property type="entry name" value="TusA-like domain"/>
    <property type="match status" value="1"/>
</dbReference>
<dbReference type="InterPro" id="IPR001455">
    <property type="entry name" value="TusA-like"/>
</dbReference>
<name>A0AAW4PPL6_9EURY</name>
<dbReference type="CDD" id="cd00291">
    <property type="entry name" value="SirA_YedF_YeeD"/>
    <property type="match status" value="1"/>
</dbReference>
<dbReference type="Proteomes" id="UP001430377">
    <property type="component" value="Unassembled WGS sequence"/>
</dbReference>
<comment type="similarity">
    <text evidence="1">Belongs to the sulfur carrier protein TusA family.</text>
</comment>
<proteinExistence type="inferred from homology"/>
<dbReference type="Pfam" id="PF01206">
    <property type="entry name" value="TusA"/>
    <property type="match status" value="1"/>
</dbReference>
<comment type="caution">
    <text evidence="3">The sequence shown here is derived from an EMBL/GenBank/DDBJ whole genome shotgun (WGS) entry which is preliminary data.</text>
</comment>
<dbReference type="AlphaFoldDB" id="A0AAW4PPL6"/>
<dbReference type="PANTHER" id="PTHR33279">
    <property type="entry name" value="SULFUR CARRIER PROTEIN YEDF-RELATED"/>
    <property type="match status" value="1"/>
</dbReference>
<gene>
    <name evidence="3" type="ORF">EGH21_08400</name>
</gene>
<dbReference type="SUPFAM" id="SSF64307">
    <property type="entry name" value="SirA-like"/>
    <property type="match status" value="1"/>
</dbReference>
<evidence type="ECO:0000313" key="3">
    <source>
        <dbReference type="EMBL" id="MBX0323044.1"/>
    </source>
</evidence>
<keyword evidence="4" id="KW-1185">Reference proteome</keyword>